<dbReference type="Pfam" id="PF07286">
    <property type="entry name" value="D-Glu_cyclase"/>
    <property type="match status" value="1"/>
</dbReference>
<name>A0A9X0BIZ8_9EURO</name>
<reference evidence="3" key="2">
    <citation type="journal article" date="2023" name="IMA Fungus">
        <title>Comparative genomic study of the Penicillium genus elucidates a diverse pangenome and 15 lateral gene transfer events.</title>
        <authorList>
            <person name="Petersen C."/>
            <person name="Sorensen T."/>
            <person name="Nielsen M.R."/>
            <person name="Sondergaard T.E."/>
            <person name="Sorensen J.L."/>
            <person name="Fitzpatrick D.A."/>
            <person name="Frisvad J.C."/>
            <person name="Nielsen K.L."/>
        </authorList>
    </citation>
    <scope>NUCLEOTIDE SEQUENCE</scope>
    <source>
        <strain evidence="3">IBT 30728</strain>
    </source>
</reference>
<dbReference type="InterPro" id="IPR038021">
    <property type="entry name" value="Putative_hydro-lyase"/>
</dbReference>
<comment type="caution">
    <text evidence="3">The sequence shown here is derived from an EMBL/GenBank/DDBJ whole genome shotgun (WGS) entry which is preliminary data.</text>
</comment>
<dbReference type="PANTHER" id="PTHR32022">
    <property type="entry name" value="D-GLUTAMATE CYCLASE, MITOCHONDRIAL"/>
    <property type="match status" value="1"/>
</dbReference>
<dbReference type="AlphaFoldDB" id="A0A9X0BIZ8"/>
<dbReference type="Proteomes" id="UP001148312">
    <property type="component" value="Unassembled WGS sequence"/>
</dbReference>
<protein>
    <submittedName>
        <fullName evidence="3">Uncharacterized protein</fullName>
    </submittedName>
</protein>
<comment type="similarity">
    <text evidence="1">Belongs to the D-glutamate cyclase family.</text>
</comment>
<evidence type="ECO:0000313" key="4">
    <source>
        <dbReference type="Proteomes" id="UP001148312"/>
    </source>
</evidence>
<evidence type="ECO:0000256" key="1">
    <source>
        <dbReference type="ARBA" id="ARBA00007896"/>
    </source>
</evidence>
<dbReference type="EMBL" id="JAPWDQ010000019">
    <property type="protein sequence ID" value="KAJ5466554.1"/>
    <property type="molecule type" value="Genomic_DNA"/>
</dbReference>
<keyword evidence="2" id="KW-0456">Lyase</keyword>
<sequence>MSLYRPIYSPESIRTHKLDLKSLVNPPEASSSIDSPAYEVRLACRQNTINNTAGLATGHLQANLLVRSARYAGDFYDLCLRNPVSCPLLAMSAKPGDCHDVRPAGCIQTPDFDLRTDFPQYRVYQDGRLVDSTRDLVALWTPATSPADQESRANVPLEYLPTSRGLFQRRPLYCIDETLPTGSDRPCQRHHKNISVPVAWGWEGAKSLGIFDIRKPDFGEVPDFDPDEVPIFWVRSLLESSRQFESVPLVLISDASFDWKEQACGVTPRIAVEAAGDRIDGLVFAHEPGNILVTDWTVADLHNLQPRMVWS</sequence>
<dbReference type="InterPro" id="IPR009906">
    <property type="entry name" value="D-Glu_cyclase"/>
</dbReference>
<dbReference type="SUPFAM" id="SSF160920">
    <property type="entry name" value="PSTPO5379-like"/>
    <property type="match status" value="2"/>
</dbReference>
<gene>
    <name evidence="3" type="ORF">N7539_009510</name>
</gene>
<dbReference type="GO" id="GO:0006536">
    <property type="term" value="P:glutamate metabolic process"/>
    <property type="evidence" value="ECO:0007669"/>
    <property type="project" value="TreeGrafter"/>
</dbReference>
<dbReference type="Gene3D" id="3.30.2040.10">
    <property type="entry name" value="PSTPO5379-like domain"/>
    <property type="match status" value="1"/>
</dbReference>
<dbReference type="RefSeq" id="XP_056785600.1">
    <property type="nucleotide sequence ID" value="XM_056939105.1"/>
</dbReference>
<dbReference type="Gene3D" id="3.40.1640.10">
    <property type="entry name" value="PSTPO5379-like"/>
    <property type="match status" value="1"/>
</dbReference>
<dbReference type="GO" id="GO:0047820">
    <property type="term" value="F:D-glutamate cyclase activity"/>
    <property type="evidence" value="ECO:0007669"/>
    <property type="project" value="TreeGrafter"/>
</dbReference>
<keyword evidence="4" id="KW-1185">Reference proteome</keyword>
<dbReference type="GeneID" id="81629355"/>
<organism evidence="3 4">
    <name type="scientific">Penicillium diatomitis</name>
    <dbReference type="NCBI Taxonomy" id="2819901"/>
    <lineage>
        <taxon>Eukaryota</taxon>
        <taxon>Fungi</taxon>
        <taxon>Dikarya</taxon>
        <taxon>Ascomycota</taxon>
        <taxon>Pezizomycotina</taxon>
        <taxon>Eurotiomycetes</taxon>
        <taxon>Eurotiomycetidae</taxon>
        <taxon>Eurotiales</taxon>
        <taxon>Aspergillaceae</taxon>
        <taxon>Penicillium</taxon>
    </lineage>
</organism>
<dbReference type="PANTHER" id="PTHR32022:SF10">
    <property type="entry name" value="D-GLUTAMATE CYCLASE, MITOCHONDRIAL"/>
    <property type="match status" value="1"/>
</dbReference>
<proteinExistence type="inferred from homology"/>
<evidence type="ECO:0000256" key="2">
    <source>
        <dbReference type="ARBA" id="ARBA00023239"/>
    </source>
</evidence>
<accession>A0A9X0BIZ8</accession>
<reference evidence="3" key="1">
    <citation type="submission" date="2022-12" db="EMBL/GenBank/DDBJ databases">
        <authorList>
            <person name="Petersen C."/>
        </authorList>
    </citation>
    <scope>NUCLEOTIDE SEQUENCE</scope>
    <source>
        <strain evidence="3">IBT 30728</strain>
    </source>
</reference>
<evidence type="ECO:0000313" key="3">
    <source>
        <dbReference type="EMBL" id="KAJ5466554.1"/>
    </source>
</evidence>